<evidence type="ECO:0000313" key="1">
    <source>
        <dbReference type="EMBL" id="KIK99558.1"/>
    </source>
</evidence>
<protein>
    <submittedName>
        <fullName evidence="1">Uncharacterized protein</fullName>
    </submittedName>
</protein>
<reference evidence="1 2" key="1">
    <citation type="submission" date="2014-04" db="EMBL/GenBank/DDBJ databases">
        <authorList>
            <consortium name="DOE Joint Genome Institute"/>
            <person name="Kuo A."/>
            <person name="Kohler A."/>
            <person name="Jargeat P."/>
            <person name="Nagy L.G."/>
            <person name="Floudas D."/>
            <person name="Copeland A."/>
            <person name="Barry K.W."/>
            <person name="Cichocki N."/>
            <person name="Veneault-Fourrey C."/>
            <person name="LaButti K."/>
            <person name="Lindquist E.A."/>
            <person name="Lipzen A."/>
            <person name="Lundell T."/>
            <person name="Morin E."/>
            <person name="Murat C."/>
            <person name="Sun H."/>
            <person name="Tunlid A."/>
            <person name="Henrissat B."/>
            <person name="Grigoriev I.V."/>
            <person name="Hibbett D.S."/>
            <person name="Martin F."/>
            <person name="Nordberg H.P."/>
            <person name="Cantor M.N."/>
            <person name="Hua S.X."/>
        </authorList>
    </citation>
    <scope>NUCLEOTIDE SEQUENCE [LARGE SCALE GENOMIC DNA]</scope>
    <source>
        <strain evidence="1 2">Ve08.2h10</strain>
    </source>
</reference>
<dbReference type="HOGENOM" id="CLU_2948186_0_0_1"/>
<keyword evidence="2" id="KW-1185">Reference proteome</keyword>
<dbReference type="InParanoid" id="A0A0D0DWA2"/>
<accession>A0A0D0DWA2</accession>
<organism evidence="1 2">
    <name type="scientific">Paxillus rubicundulus Ve08.2h10</name>
    <dbReference type="NCBI Taxonomy" id="930991"/>
    <lineage>
        <taxon>Eukaryota</taxon>
        <taxon>Fungi</taxon>
        <taxon>Dikarya</taxon>
        <taxon>Basidiomycota</taxon>
        <taxon>Agaricomycotina</taxon>
        <taxon>Agaricomycetes</taxon>
        <taxon>Agaricomycetidae</taxon>
        <taxon>Boletales</taxon>
        <taxon>Paxilineae</taxon>
        <taxon>Paxillaceae</taxon>
        <taxon>Paxillus</taxon>
    </lineage>
</organism>
<proteinExistence type="predicted"/>
<gene>
    <name evidence="1" type="ORF">PAXRUDRAFT_822635</name>
</gene>
<dbReference type="EMBL" id="KN824856">
    <property type="protein sequence ID" value="KIK99558.1"/>
    <property type="molecule type" value="Genomic_DNA"/>
</dbReference>
<evidence type="ECO:0000313" key="2">
    <source>
        <dbReference type="Proteomes" id="UP000054538"/>
    </source>
</evidence>
<feature type="non-terminal residue" evidence="1">
    <location>
        <position position="1"/>
    </location>
</feature>
<sequence>MHLCTGHSAVFHLYSMLYAGQELHTYMLMVTERVVGISDTVDRVDNLAHICSSFSATGLI</sequence>
<dbReference type="Proteomes" id="UP000054538">
    <property type="component" value="Unassembled WGS sequence"/>
</dbReference>
<dbReference type="AlphaFoldDB" id="A0A0D0DWA2"/>
<name>A0A0D0DWA2_9AGAM</name>
<reference evidence="2" key="2">
    <citation type="submission" date="2015-01" db="EMBL/GenBank/DDBJ databases">
        <title>Evolutionary Origins and Diversification of the Mycorrhizal Mutualists.</title>
        <authorList>
            <consortium name="DOE Joint Genome Institute"/>
            <consortium name="Mycorrhizal Genomics Consortium"/>
            <person name="Kohler A."/>
            <person name="Kuo A."/>
            <person name="Nagy L.G."/>
            <person name="Floudas D."/>
            <person name="Copeland A."/>
            <person name="Barry K.W."/>
            <person name="Cichocki N."/>
            <person name="Veneault-Fourrey C."/>
            <person name="LaButti K."/>
            <person name="Lindquist E.A."/>
            <person name="Lipzen A."/>
            <person name="Lundell T."/>
            <person name="Morin E."/>
            <person name="Murat C."/>
            <person name="Riley R."/>
            <person name="Ohm R."/>
            <person name="Sun H."/>
            <person name="Tunlid A."/>
            <person name="Henrissat B."/>
            <person name="Grigoriev I.V."/>
            <person name="Hibbett D.S."/>
            <person name="Martin F."/>
        </authorList>
    </citation>
    <scope>NUCLEOTIDE SEQUENCE [LARGE SCALE GENOMIC DNA]</scope>
    <source>
        <strain evidence="2">Ve08.2h10</strain>
    </source>
</reference>